<feature type="region of interest" description="Disordered" evidence="1">
    <location>
        <begin position="1"/>
        <end position="25"/>
    </location>
</feature>
<accession>A0ABV5PEY0</accession>
<proteinExistence type="predicted"/>
<evidence type="ECO:0000313" key="2">
    <source>
        <dbReference type="EMBL" id="MFB9521775.1"/>
    </source>
</evidence>
<organism evidence="2 3">
    <name type="scientific">Streptomyces cremeus</name>
    <dbReference type="NCBI Taxonomy" id="66881"/>
    <lineage>
        <taxon>Bacteria</taxon>
        <taxon>Bacillati</taxon>
        <taxon>Actinomycetota</taxon>
        <taxon>Actinomycetes</taxon>
        <taxon>Kitasatosporales</taxon>
        <taxon>Streptomycetaceae</taxon>
        <taxon>Streptomyces</taxon>
    </lineage>
</organism>
<comment type="caution">
    <text evidence="2">The sequence shown here is derived from an EMBL/GenBank/DDBJ whole genome shotgun (WGS) entry which is preliminary data.</text>
</comment>
<dbReference type="Proteomes" id="UP001589718">
    <property type="component" value="Unassembled WGS sequence"/>
</dbReference>
<sequence length="78" mass="8227">MTPRQQPDPDRPTAPDAADAEGSADGGVAVCAQCGARAPGPPPTWTLSVENGSRRHYCVGCARANLRAIEGRLDPAWW</sequence>
<name>A0ABV5PEY0_STRCM</name>
<evidence type="ECO:0000313" key="3">
    <source>
        <dbReference type="Proteomes" id="UP001589718"/>
    </source>
</evidence>
<dbReference type="RefSeq" id="WP_345228542.1">
    <property type="nucleotide sequence ID" value="NZ_BAAAXE010000015.1"/>
</dbReference>
<gene>
    <name evidence="2" type="ORF">ACFFTU_17675</name>
</gene>
<feature type="compositionally biased region" description="Low complexity" evidence="1">
    <location>
        <begin position="14"/>
        <end position="25"/>
    </location>
</feature>
<protein>
    <submittedName>
        <fullName evidence="2">Uncharacterized protein</fullName>
    </submittedName>
</protein>
<reference evidence="2 3" key="1">
    <citation type="submission" date="2024-09" db="EMBL/GenBank/DDBJ databases">
        <authorList>
            <person name="Sun Q."/>
            <person name="Mori K."/>
        </authorList>
    </citation>
    <scope>NUCLEOTIDE SEQUENCE [LARGE SCALE GENOMIC DNA]</scope>
    <source>
        <strain evidence="2 3">JCM 4362</strain>
    </source>
</reference>
<dbReference type="EMBL" id="JBHMCR010000009">
    <property type="protein sequence ID" value="MFB9521775.1"/>
    <property type="molecule type" value="Genomic_DNA"/>
</dbReference>
<evidence type="ECO:0000256" key="1">
    <source>
        <dbReference type="SAM" id="MobiDB-lite"/>
    </source>
</evidence>
<keyword evidence="3" id="KW-1185">Reference proteome</keyword>